<dbReference type="GO" id="GO:0046872">
    <property type="term" value="F:metal ion binding"/>
    <property type="evidence" value="ECO:0007669"/>
    <property type="project" value="UniProtKB-KW"/>
</dbReference>
<dbReference type="GO" id="GO:0005829">
    <property type="term" value="C:cytosol"/>
    <property type="evidence" value="ECO:0007669"/>
    <property type="project" value="TreeGrafter"/>
</dbReference>
<dbReference type="InterPro" id="IPR036409">
    <property type="entry name" value="Aldolase_II/adducin_N_sf"/>
</dbReference>
<keyword evidence="1" id="KW-0479">Metal-binding</keyword>
<keyword evidence="5" id="KW-1185">Reference proteome</keyword>
<dbReference type="RefSeq" id="WP_137329566.1">
    <property type="nucleotide sequence ID" value="NZ_CP040058.1"/>
</dbReference>
<dbReference type="InterPro" id="IPR050197">
    <property type="entry name" value="Aldolase_class_II_sugar_metab"/>
</dbReference>
<dbReference type="AlphaFoldDB" id="A0A4P8IJZ4"/>
<evidence type="ECO:0000259" key="3">
    <source>
        <dbReference type="SMART" id="SM01007"/>
    </source>
</evidence>
<evidence type="ECO:0000313" key="4">
    <source>
        <dbReference type="EMBL" id="QCP36314.1"/>
    </source>
</evidence>
<dbReference type="GO" id="GO:0016832">
    <property type="term" value="F:aldehyde-lyase activity"/>
    <property type="evidence" value="ECO:0007669"/>
    <property type="project" value="TreeGrafter"/>
</dbReference>
<keyword evidence="2" id="KW-0456">Lyase</keyword>
<feature type="domain" description="Class II aldolase/adducin N-terminal" evidence="3">
    <location>
        <begin position="8"/>
        <end position="185"/>
    </location>
</feature>
<dbReference type="Gene3D" id="3.40.225.10">
    <property type="entry name" value="Class II aldolase/adducin N-terminal domain"/>
    <property type="match status" value="1"/>
</dbReference>
<accession>A0A4P8IJZ4</accession>
<dbReference type="PANTHER" id="PTHR22789:SF0">
    <property type="entry name" value="3-OXO-TETRONATE 4-PHOSPHATE DECARBOXYLASE-RELATED"/>
    <property type="match status" value="1"/>
</dbReference>
<dbReference type="EMBL" id="CP040058">
    <property type="protein sequence ID" value="QCP36314.1"/>
    <property type="molecule type" value="Genomic_DNA"/>
</dbReference>
<gene>
    <name evidence="4" type="ORF">AR1Y2_2860</name>
</gene>
<sequence>MEKEKAKVEVIKAAIQCSEKKLIHGTSGNVSIACREEGVMVITPSGIPYEEISPDMVPVINLSTGEWTEGECKPSTEAPMHRMIYQHKEKMEAVVHTHSPFATAMSILVEELPAVAAASAPYSPVKVAPFEIPGSEEIAKAAVKAMGEHNVVCLLKNHGLIAAGRNVSQAMSIAEYVEENSQIAYYTYTAGNMEPIPEEGYKIMHDRAVKKLGLE</sequence>
<evidence type="ECO:0000256" key="2">
    <source>
        <dbReference type="ARBA" id="ARBA00023239"/>
    </source>
</evidence>
<dbReference type="SMART" id="SM01007">
    <property type="entry name" value="Aldolase_II"/>
    <property type="match status" value="1"/>
</dbReference>
<dbReference type="PANTHER" id="PTHR22789">
    <property type="entry name" value="FUCULOSE PHOSPHATE ALDOLASE"/>
    <property type="match status" value="1"/>
</dbReference>
<protein>
    <submittedName>
        <fullName evidence="4">Ribulose-5-phosphate 4-epimerase and related epimerase and aldolase</fullName>
    </submittedName>
</protein>
<dbReference type="Proteomes" id="UP000298653">
    <property type="component" value="Chromosome"/>
</dbReference>
<dbReference type="OrthoDB" id="9794581at2"/>
<name>A0A4P8IJZ4_9FIRM</name>
<evidence type="ECO:0000313" key="5">
    <source>
        <dbReference type="Proteomes" id="UP000298653"/>
    </source>
</evidence>
<dbReference type="SUPFAM" id="SSF53639">
    <property type="entry name" value="AraD/HMP-PK domain-like"/>
    <property type="match status" value="1"/>
</dbReference>
<organism evidence="4 5">
    <name type="scientific">Anaerostipes rhamnosivorans</name>
    <dbReference type="NCBI Taxonomy" id="1229621"/>
    <lineage>
        <taxon>Bacteria</taxon>
        <taxon>Bacillati</taxon>
        <taxon>Bacillota</taxon>
        <taxon>Clostridia</taxon>
        <taxon>Lachnospirales</taxon>
        <taxon>Lachnospiraceae</taxon>
        <taxon>Anaerostipes</taxon>
    </lineage>
</organism>
<dbReference type="PROSITE" id="PS51257">
    <property type="entry name" value="PROKAR_LIPOPROTEIN"/>
    <property type="match status" value="1"/>
</dbReference>
<proteinExistence type="predicted"/>
<evidence type="ECO:0000256" key="1">
    <source>
        <dbReference type="ARBA" id="ARBA00022723"/>
    </source>
</evidence>
<dbReference type="GO" id="GO:0019323">
    <property type="term" value="P:pentose catabolic process"/>
    <property type="evidence" value="ECO:0007669"/>
    <property type="project" value="TreeGrafter"/>
</dbReference>
<reference evidence="4 5" key="1">
    <citation type="submission" date="2019-05" db="EMBL/GenBank/DDBJ databases">
        <title>Complete genome sequencing of Anaerostipes rhamnosivorans.</title>
        <authorList>
            <person name="Bui T.P.N."/>
            <person name="de Vos W.M."/>
        </authorList>
    </citation>
    <scope>NUCLEOTIDE SEQUENCE [LARGE SCALE GENOMIC DNA]</scope>
    <source>
        <strain evidence="4 5">1y2</strain>
    </source>
</reference>
<dbReference type="Pfam" id="PF00596">
    <property type="entry name" value="Aldolase_II"/>
    <property type="match status" value="1"/>
</dbReference>
<dbReference type="KEGG" id="arf:AR1Y2_2860"/>
<dbReference type="InterPro" id="IPR001303">
    <property type="entry name" value="Aldolase_II/adducin_N"/>
</dbReference>